<feature type="compositionally biased region" description="Acidic residues" evidence="2">
    <location>
        <begin position="863"/>
        <end position="873"/>
    </location>
</feature>
<gene>
    <name evidence="3" type="ORF">B0H17DRAFT_1145756</name>
</gene>
<feature type="compositionally biased region" description="Low complexity" evidence="2">
    <location>
        <begin position="25"/>
        <end position="41"/>
    </location>
</feature>
<feature type="compositionally biased region" description="Basic and acidic residues" evidence="2">
    <location>
        <begin position="42"/>
        <end position="51"/>
    </location>
</feature>
<keyword evidence="4" id="KW-1185">Reference proteome</keyword>
<evidence type="ECO:0000313" key="3">
    <source>
        <dbReference type="EMBL" id="KAJ7657960.1"/>
    </source>
</evidence>
<evidence type="ECO:0000256" key="2">
    <source>
        <dbReference type="SAM" id="MobiDB-lite"/>
    </source>
</evidence>
<proteinExistence type="predicted"/>
<comment type="caution">
    <text evidence="3">The sequence shown here is derived from an EMBL/GenBank/DDBJ whole genome shotgun (WGS) entry which is preliminary data.</text>
</comment>
<protein>
    <submittedName>
        <fullName evidence="3">Uncharacterized protein</fullName>
    </submittedName>
</protein>
<reference evidence="3" key="1">
    <citation type="submission" date="2023-03" db="EMBL/GenBank/DDBJ databases">
        <title>Massive genome expansion in bonnet fungi (Mycena s.s.) driven by repeated elements and novel gene families across ecological guilds.</title>
        <authorList>
            <consortium name="Lawrence Berkeley National Laboratory"/>
            <person name="Harder C.B."/>
            <person name="Miyauchi S."/>
            <person name="Viragh M."/>
            <person name="Kuo A."/>
            <person name="Thoen E."/>
            <person name="Andreopoulos B."/>
            <person name="Lu D."/>
            <person name="Skrede I."/>
            <person name="Drula E."/>
            <person name="Henrissat B."/>
            <person name="Morin E."/>
            <person name="Kohler A."/>
            <person name="Barry K."/>
            <person name="LaButti K."/>
            <person name="Morin E."/>
            <person name="Salamov A."/>
            <person name="Lipzen A."/>
            <person name="Mereny Z."/>
            <person name="Hegedus B."/>
            <person name="Baldrian P."/>
            <person name="Stursova M."/>
            <person name="Weitz H."/>
            <person name="Taylor A."/>
            <person name="Grigoriev I.V."/>
            <person name="Nagy L.G."/>
            <person name="Martin F."/>
            <person name="Kauserud H."/>
        </authorList>
    </citation>
    <scope>NUCLEOTIDE SEQUENCE</scope>
    <source>
        <strain evidence="3">CBHHK067</strain>
    </source>
</reference>
<evidence type="ECO:0000313" key="4">
    <source>
        <dbReference type="Proteomes" id="UP001221757"/>
    </source>
</evidence>
<feature type="compositionally biased region" description="Low complexity" evidence="2">
    <location>
        <begin position="816"/>
        <end position="833"/>
    </location>
</feature>
<feature type="region of interest" description="Disordered" evidence="2">
    <location>
        <begin position="13"/>
        <end position="51"/>
    </location>
</feature>
<accession>A0AAD7G565</accession>
<feature type="coiled-coil region" evidence="1">
    <location>
        <begin position="80"/>
        <end position="121"/>
    </location>
</feature>
<feature type="region of interest" description="Disordered" evidence="2">
    <location>
        <begin position="815"/>
        <end position="881"/>
    </location>
</feature>
<keyword evidence="1" id="KW-0175">Coiled coil</keyword>
<sequence length="881" mass="98205">MGYKAASFRYVGTKRKRTPAQKQHTAALGSTASTSSLAASDAGKKNELVSRLEKEKRCGDNYQREVYNSRKKQKRSHQVIANQSALLAEAQLENGQLRAEVSQLTAEVTGLEAESSTLRAEVLSQKSAQSAASKKMHTLTEKICRIPSRIETAAAKAKAQAKEDLSQLFSFTLKEKGVIPDSTRDMINDLVALDGVRPNKVIGVLKRIAGKLGIGVTRNASDRSMQFVGAVGTSKGVTPSSDGTTHKNINLESRRATVINQNNEKQTFFLGIGMAINHTSEKQLEGWEELIKGMYQIYKMSPRCQTADDARNFWIKVTGWHSDHAEDQKKLFRLVAAMKTRLERERRRERTIAQMAPLQWAEILFEVSCNAVTAAGGIAAWEQLSDADPLARHGEAFTEFVRSVGQEEFDKLTPQEKQDVDLFIWGGCCMHKNLNVFKGAVLSMQQWWADNNLPGPLKMFNRDNSAAASLGAGTGAAHEQKIVAAKEPLKSRVWQDTLRYFWDHETGFNICFPDTSNTRFQLHAGACKIIVLHMELLLQFLVYVRENKGSRTLNHMELNVQRGLLCFYTRHEFVVIALLNENIDVPYMLEICGPLRTEDNLLKLGELHKKVKKHLEKIIANPKIVTGSDMTFATATLNGKPWEKAEVWSEDGPISKLSPENIERAWLEVTNDGNESELEILRQAAKPAPNMSLAYHSALRMYKANKTSEYVKTLEAPDWQAIRAQVRKEDASGANKQNKHAQIVHMKEVVDANTKRDKVQKERVEKAQKVIAETTAIPSVEALDAAFQLNNRANGYLTVAALDLQLDWHLANTVKESPSSQESSASGSQRPSRVLTGAELETLGPSGFVEDAAPEESMPAPMDVDDNGYDNEENWYGTRLN</sequence>
<organism evidence="3 4">
    <name type="scientific">Mycena rosella</name>
    <name type="common">Pink bonnet</name>
    <name type="synonym">Agaricus rosellus</name>
    <dbReference type="NCBI Taxonomy" id="1033263"/>
    <lineage>
        <taxon>Eukaryota</taxon>
        <taxon>Fungi</taxon>
        <taxon>Dikarya</taxon>
        <taxon>Basidiomycota</taxon>
        <taxon>Agaricomycotina</taxon>
        <taxon>Agaricomycetes</taxon>
        <taxon>Agaricomycetidae</taxon>
        <taxon>Agaricales</taxon>
        <taxon>Marasmiineae</taxon>
        <taxon>Mycenaceae</taxon>
        <taxon>Mycena</taxon>
    </lineage>
</organism>
<dbReference type="EMBL" id="JARKIE010000285">
    <property type="protein sequence ID" value="KAJ7657960.1"/>
    <property type="molecule type" value="Genomic_DNA"/>
</dbReference>
<evidence type="ECO:0000256" key="1">
    <source>
        <dbReference type="SAM" id="Coils"/>
    </source>
</evidence>
<dbReference type="AlphaFoldDB" id="A0AAD7G565"/>
<name>A0AAD7G565_MYCRO</name>
<dbReference type="Proteomes" id="UP001221757">
    <property type="component" value="Unassembled WGS sequence"/>
</dbReference>